<sequence>MKAVLTKAMLIAAAAATLGGCSSYGNERPRFAYFIVPCNTPGAIAAQPVNTADNAVVAQPQEPLPDTTNPAQSADTSQKTEVTCLVAAASSRPWTSGYAEYGFPSYFSYPYRRSGGIGVVLHGGGHRGGHHGGGHRRH</sequence>
<evidence type="ECO:0000313" key="1">
    <source>
        <dbReference type="EMBL" id="QGY80213.1"/>
    </source>
</evidence>
<evidence type="ECO:0000313" key="2">
    <source>
        <dbReference type="Proteomes" id="UP000428803"/>
    </source>
</evidence>
<dbReference type="PROSITE" id="PS51257">
    <property type="entry name" value="PROKAR_LIPOPROTEIN"/>
    <property type="match status" value="1"/>
</dbReference>
<protein>
    <submittedName>
        <fullName evidence="1">Uncharacterized protein</fullName>
    </submittedName>
</protein>
<accession>A0A6I6LD19</accession>
<gene>
    <name evidence="1" type="ORF">EUU25_06020</name>
</gene>
<keyword evidence="2" id="KW-1185">Reference proteome</keyword>
<proteinExistence type="predicted"/>
<name>A0A6I6LD19_9SPHN</name>
<dbReference type="Proteomes" id="UP000428803">
    <property type="component" value="Chromosome"/>
</dbReference>
<dbReference type="KEGG" id="slaa:EUU25_06020"/>
<organism evidence="1 2">
    <name type="scientific">Sphingorhabdus lacus</name>
    <dbReference type="NCBI Taxonomy" id="392610"/>
    <lineage>
        <taxon>Bacteria</taxon>
        <taxon>Pseudomonadati</taxon>
        <taxon>Pseudomonadota</taxon>
        <taxon>Alphaproteobacteria</taxon>
        <taxon>Sphingomonadales</taxon>
        <taxon>Sphingomonadaceae</taxon>
        <taxon>Sphingorhabdus</taxon>
    </lineage>
</organism>
<dbReference type="EMBL" id="CP035733">
    <property type="protein sequence ID" value="QGY80213.1"/>
    <property type="molecule type" value="Genomic_DNA"/>
</dbReference>
<dbReference type="RefSeq" id="WP_158899211.1">
    <property type="nucleotide sequence ID" value="NZ_CP035733.1"/>
</dbReference>
<reference evidence="2" key="1">
    <citation type="submission" date="2019-01" db="EMBL/GenBank/DDBJ databases">
        <title>Sphingorhabdus lacus sp.nov., isolated from an oligotrophic freshwater lake.</title>
        <authorList>
            <person name="Park M."/>
        </authorList>
    </citation>
    <scope>NUCLEOTIDE SEQUENCE [LARGE SCALE GENOMIC DNA]</scope>
    <source>
        <strain evidence="2">IMCC1753</strain>
    </source>
</reference>
<dbReference type="AlphaFoldDB" id="A0A6I6LD19"/>